<feature type="transmembrane region" description="Helical" evidence="1">
    <location>
        <begin position="78"/>
        <end position="96"/>
    </location>
</feature>
<feature type="transmembrane region" description="Helical" evidence="1">
    <location>
        <begin position="46"/>
        <end position="66"/>
    </location>
</feature>
<evidence type="ECO:0000313" key="2">
    <source>
        <dbReference type="EMBL" id="TWP52807.1"/>
    </source>
</evidence>
<accession>A0A563EYJ2</accession>
<sequence>MTSGALTIAAHGAGGGSLSEFIEVVPLVVLIAGAAASLADRRSGKLSVIAALGVSQFAQHLLLTWVDHVHTSTLTAQMVAAHVVAAILTGILLFHAENAVFSLVAAVTRLVPRPFTPMPATAPLLVPVAAPVALPPVLRTKAHGTRGPPVS</sequence>
<dbReference type="OrthoDB" id="3689195at2"/>
<dbReference type="EMBL" id="VOBR01000004">
    <property type="protein sequence ID" value="TWP52807.1"/>
    <property type="molecule type" value="Genomic_DNA"/>
</dbReference>
<proteinExistence type="predicted"/>
<gene>
    <name evidence="2" type="ORF">FKR81_06670</name>
</gene>
<comment type="caution">
    <text evidence="2">The sequence shown here is derived from an EMBL/GenBank/DDBJ whole genome shotgun (WGS) entry which is preliminary data.</text>
</comment>
<keyword evidence="1" id="KW-0812">Transmembrane</keyword>
<keyword evidence="3" id="KW-1185">Reference proteome</keyword>
<evidence type="ECO:0000256" key="1">
    <source>
        <dbReference type="SAM" id="Phobius"/>
    </source>
</evidence>
<evidence type="ECO:0000313" key="3">
    <source>
        <dbReference type="Proteomes" id="UP000316639"/>
    </source>
</evidence>
<keyword evidence="1" id="KW-0472">Membrane</keyword>
<dbReference type="AlphaFoldDB" id="A0A563EYJ2"/>
<protein>
    <submittedName>
        <fullName evidence="2">Uncharacterized protein</fullName>
    </submittedName>
</protein>
<organism evidence="2 3">
    <name type="scientific">Lentzea tibetensis</name>
    <dbReference type="NCBI Taxonomy" id="2591470"/>
    <lineage>
        <taxon>Bacteria</taxon>
        <taxon>Bacillati</taxon>
        <taxon>Actinomycetota</taxon>
        <taxon>Actinomycetes</taxon>
        <taxon>Pseudonocardiales</taxon>
        <taxon>Pseudonocardiaceae</taxon>
        <taxon>Lentzea</taxon>
    </lineage>
</organism>
<name>A0A563EYJ2_9PSEU</name>
<feature type="transmembrane region" description="Helical" evidence="1">
    <location>
        <begin position="21"/>
        <end position="39"/>
    </location>
</feature>
<dbReference type="Proteomes" id="UP000316639">
    <property type="component" value="Unassembled WGS sequence"/>
</dbReference>
<reference evidence="2 3" key="1">
    <citation type="submission" date="2019-07" db="EMBL/GenBank/DDBJ databases">
        <title>Lentzea xizangensis sp. nov., isolated from Qinghai-Tibetan Plateau Soils.</title>
        <authorList>
            <person name="Huang J."/>
        </authorList>
    </citation>
    <scope>NUCLEOTIDE SEQUENCE [LARGE SCALE GENOMIC DNA]</scope>
    <source>
        <strain evidence="2 3">FXJ1.1311</strain>
    </source>
</reference>
<keyword evidence="1" id="KW-1133">Transmembrane helix</keyword>